<dbReference type="InterPro" id="IPR036052">
    <property type="entry name" value="TrpB-like_PALP_sf"/>
</dbReference>
<dbReference type="PANTHER" id="PTHR48078">
    <property type="entry name" value="THREONINE DEHYDRATASE, MITOCHONDRIAL-RELATED"/>
    <property type="match status" value="1"/>
</dbReference>
<evidence type="ECO:0000313" key="8">
    <source>
        <dbReference type="EMBL" id="TMI73348.1"/>
    </source>
</evidence>
<dbReference type="EC" id="4.2.3.1" evidence="5"/>
<dbReference type="GO" id="GO:0004794">
    <property type="term" value="F:threonine deaminase activity"/>
    <property type="evidence" value="ECO:0007669"/>
    <property type="project" value="TreeGrafter"/>
</dbReference>
<evidence type="ECO:0000256" key="4">
    <source>
        <dbReference type="ARBA" id="ARBA00023239"/>
    </source>
</evidence>
<dbReference type="InterPro" id="IPR001926">
    <property type="entry name" value="TrpB-like_PALP"/>
</dbReference>
<accession>A0A537IPS1</accession>
<dbReference type="Gene3D" id="3.40.50.1100">
    <property type="match status" value="2"/>
</dbReference>
<dbReference type="GO" id="GO:0009088">
    <property type="term" value="P:threonine biosynthetic process"/>
    <property type="evidence" value="ECO:0007669"/>
    <property type="project" value="UniProtKB-UniRule"/>
</dbReference>
<dbReference type="GO" id="GO:0003941">
    <property type="term" value="F:L-serine ammonia-lyase activity"/>
    <property type="evidence" value="ECO:0007669"/>
    <property type="project" value="TreeGrafter"/>
</dbReference>
<gene>
    <name evidence="8" type="ORF">E6H05_09950</name>
</gene>
<dbReference type="GO" id="GO:0006567">
    <property type="term" value="P:L-threonine catabolic process"/>
    <property type="evidence" value="ECO:0007669"/>
    <property type="project" value="TreeGrafter"/>
</dbReference>
<feature type="modified residue" description="N6-(pyridoxal phosphate)lysine" evidence="6">
    <location>
        <position position="109"/>
    </location>
</feature>
<evidence type="ECO:0000313" key="9">
    <source>
        <dbReference type="Proteomes" id="UP000318834"/>
    </source>
</evidence>
<dbReference type="Proteomes" id="UP000318834">
    <property type="component" value="Unassembled WGS sequence"/>
</dbReference>
<evidence type="ECO:0000256" key="6">
    <source>
        <dbReference type="PIRSR" id="PIRSR604450-51"/>
    </source>
</evidence>
<sequence>MADQQQLRCRECGTVYAAGPIYVCEKCFGPLEVIYDYDGLASQPLRQIIESGPPSIWRYEPLLPVGRVPDVDLSPGYTPLLRASGLGRALGLSQLYIKNDTVNPTWSFKDRVVAVAIAAALRFQYQVVACASTGNLANAVAAHAARAGLRACVFIPNGLERGKVLTTAAYGPTLVEVDGTYDDVNRLCAEIAEEHRWAFVNVNLRPYYSEGGKTLGFEVAEQLGWRAPDHVVVPIASGSLLVKIHKGLTELAKVGLLDRVATRVHGAQAAGCAPVATAFAEGTEEIRPVRPNTIARSLAIGSPADGRYVLRVTKETGGVIAAVSDDAIVGGIRLLAETEGIFTETAGGVTIAVLRALAERGTFGPDEVVVAYVTGLGLKTLEAVADSVTAPVVIRPTLRDFERNVLDLVGGPGDRVHA</sequence>
<dbReference type="GO" id="GO:0004795">
    <property type="term" value="F:threonine synthase activity"/>
    <property type="evidence" value="ECO:0007669"/>
    <property type="project" value="UniProtKB-UniRule"/>
</dbReference>
<reference evidence="8 9" key="1">
    <citation type="journal article" date="2019" name="Nat. Microbiol.">
        <title>Mediterranean grassland soil C-N compound turnover is dependent on rainfall and depth, and is mediated by genomically divergent microorganisms.</title>
        <authorList>
            <person name="Diamond S."/>
            <person name="Andeer P.F."/>
            <person name="Li Z."/>
            <person name="Crits-Christoph A."/>
            <person name="Burstein D."/>
            <person name="Anantharaman K."/>
            <person name="Lane K.R."/>
            <person name="Thomas B.C."/>
            <person name="Pan C."/>
            <person name="Northen T.R."/>
            <person name="Banfield J.F."/>
        </authorList>
    </citation>
    <scope>NUCLEOTIDE SEQUENCE [LARGE SCALE GENOMIC DNA]</scope>
    <source>
        <strain evidence="8">NP_8</strain>
    </source>
</reference>
<dbReference type="PANTHER" id="PTHR48078:SF6">
    <property type="entry name" value="L-THREONINE DEHYDRATASE CATABOLIC TDCB"/>
    <property type="match status" value="1"/>
</dbReference>
<name>A0A537IPS1_9BACT</name>
<dbReference type="EMBL" id="VBAP01000073">
    <property type="protein sequence ID" value="TMI73348.1"/>
    <property type="molecule type" value="Genomic_DNA"/>
</dbReference>
<feature type="domain" description="Tryptophan synthase beta chain-like PALP" evidence="7">
    <location>
        <begin position="73"/>
        <end position="375"/>
    </location>
</feature>
<dbReference type="SUPFAM" id="SSF53686">
    <property type="entry name" value="Tryptophan synthase beta subunit-like PLP-dependent enzymes"/>
    <property type="match status" value="1"/>
</dbReference>
<evidence type="ECO:0000256" key="3">
    <source>
        <dbReference type="ARBA" id="ARBA00022898"/>
    </source>
</evidence>
<evidence type="ECO:0000256" key="5">
    <source>
        <dbReference type="NCBIfam" id="TIGR00260"/>
    </source>
</evidence>
<dbReference type="GO" id="GO:0009097">
    <property type="term" value="P:isoleucine biosynthetic process"/>
    <property type="evidence" value="ECO:0007669"/>
    <property type="project" value="TreeGrafter"/>
</dbReference>
<dbReference type="InterPro" id="IPR050147">
    <property type="entry name" value="Ser/Thr_Dehydratase"/>
</dbReference>
<protein>
    <recommendedName>
        <fullName evidence="5">Threonine synthase</fullName>
        <ecNumber evidence="5">4.2.3.1</ecNumber>
    </recommendedName>
</protein>
<comment type="cofactor">
    <cofactor evidence="1 6">
        <name>pyridoxal 5'-phosphate</name>
        <dbReference type="ChEBI" id="CHEBI:597326"/>
    </cofactor>
</comment>
<dbReference type="GO" id="GO:0006565">
    <property type="term" value="P:L-serine catabolic process"/>
    <property type="evidence" value="ECO:0007669"/>
    <property type="project" value="TreeGrafter"/>
</dbReference>
<dbReference type="NCBIfam" id="TIGR00260">
    <property type="entry name" value="thrC"/>
    <property type="match status" value="1"/>
</dbReference>
<keyword evidence="4 8" id="KW-0456">Lyase</keyword>
<evidence type="ECO:0000256" key="2">
    <source>
        <dbReference type="ARBA" id="ARBA00005517"/>
    </source>
</evidence>
<dbReference type="InterPro" id="IPR004450">
    <property type="entry name" value="Thr_synthase-like"/>
</dbReference>
<keyword evidence="3 6" id="KW-0663">Pyridoxal phosphate</keyword>
<evidence type="ECO:0000259" key="7">
    <source>
        <dbReference type="Pfam" id="PF00291"/>
    </source>
</evidence>
<evidence type="ECO:0000256" key="1">
    <source>
        <dbReference type="ARBA" id="ARBA00001933"/>
    </source>
</evidence>
<dbReference type="AlphaFoldDB" id="A0A537IPS1"/>
<comment type="caution">
    <text evidence="8">The sequence shown here is derived from an EMBL/GenBank/DDBJ whole genome shotgun (WGS) entry which is preliminary data.</text>
</comment>
<dbReference type="Pfam" id="PF00291">
    <property type="entry name" value="PALP"/>
    <property type="match status" value="1"/>
</dbReference>
<organism evidence="8 9">
    <name type="scientific">Candidatus Segetimicrobium genomatis</name>
    <dbReference type="NCBI Taxonomy" id="2569760"/>
    <lineage>
        <taxon>Bacteria</taxon>
        <taxon>Bacillati</taxon>
        <taxon>Candidatus Sysuimicrobiota</taxon>
        <taxon>Candidatus Sysuimicrobiia</taxon>
        <taxon>Candidatus Sysuimicrobiales</taxon>
        <taxon>Candidatus Segetimicrobiaceae</taxon>
        <taxon>Candidatus Segetimicrobium</taxon>
    </lineage>
</organism>
<dbReference type="CDD" id="cd01563">
    <property type="entry name" value="Thr-synth_1"/>
    <property type="match status" value="1"/>
</dbReference>
<comment type="similarity">
    <text evidence="2">Belongs to the threonine synthase family.</text>
</comment>
<proteinExistence type="inferred from homology"/>